<dbReference type="Proteomes" id="UP001061958">
    <property type="component" value="Unassembled WGS sequence"/>
</dbReference>
<evidence type="ECO:0000313" key="2">
    <source>
        <dbReference type="Proteomes" id="UP001061958"/>
    </source>
</evidence>
<accession>A0A9C7Q160</accession>
<name>A0A9C7Q160_9RHOD</name>
<protein>
    <submittedName>
        <fullName evidence="1">Uncharacterized protein</fullName>
    </submittedName>
</protein>
<gene>
    <name evidence="1" type="ORF">GpartN1_g6339.t1</name>
</gene>
<proteinExistence type="predicted"/>
<comment type="caution">
    <text evidence="1">The sequence shown here is derived from an EMBL/GenBank/DDBJ whole genome shotgun (WGS) entry which is preliminary data.</text>
</comment>
<reference evidence="1" key="1">
    <citation type="journal article" date="2022" name="Proc. Natl. Acad. Sci. U.S.A.">
        <title>Life cycle and functional genomics of the unicellular red alga Galdieria for elucidating algal and plant evolution and industrial use.</title>
        <authorList>
            <person name="Hirooka S."/>
            <person name="Itabashi T."/>
            <person name="Ichinose T.M."/>
            <person name="Onuma R."/>
            <person name="Fujiwara T."/>
            <person name="Yamashita S."/>
            <person name="Jong L.W."/>
            <person name="Tomita R."/>
            <person name="Iwane A.H."/>
            <person name="Miyagishima S.Y."/>
        </authorList>
    </citation>
    <scope>NUCLEOTIDE SEQUENCE</scope>
    <source>
        <strain evidence="1">NBRC 102759</strain>
    </source>
</reference>
<reference evidence="1" key="2">
    <citation type="submission" date="2022-01" db="EMBL/GenBank/DDBJ databases">
        <authorList>
            <person name="Hirooka S."/>
            <person name="Miyagishima S.Y."/>
        </authorList>
    </citation>
    <scope>NUCLEOTIDE SEQUENCE</scope>
    <source>
        <strain evidence="1">NBRC 102759</strain>
    </source>
</reference>
<sequence length="170" mass="19679">MRKEHLKSALVEARTLYREGNIQRAIVVLENALLERKLCKSNKEDSLGCQSMAVLKTLRQQLEQQMVAGGTPRFSQSVLVEKPIWSDQSSKDQVRSRNVFVLHLKGSLEKLEKLREETRLLFLDMEKSEEASLPTLNTSVNRLNNKQCYTLRRLGVLERRYRYAMTALRG</sequence>
<keyword evidence="2" id="KW-1185">Reference proteome</keyword>
<dbReference type="OrthoDB" id="10591387at2759"/>
<evidence type="ECO:0000313" key="1">
    <source>
        <dbReference type="EMBL" id="GJQ14548.1"/>
    </source>
</evidence>
<dbReference type="AlphaFoldDB" id="A0A9C7Q160"/>
<dbReference type="EMBL" id="BQMJ01000056">
    <property type="protein sequence ID" value="GJQ14548.1"/>
    <property type="molecule type" value="Genomic_DNA"/>
</dbReference>
<organism evidence="1 2">
    <name type="scientific">Galdieria partita</name>
    <dbReference type="NCBI Taxonomy" id="83374"/>
    <lineage>
        <taxon>Eukaryota</taxon>
        <taxon>Rhodophyta</taxon>
        <taxon>Bangiophyceae</taxon>
        <taxon>Galdieriales</taxon>
        <taxon>Galdieriaceae</taxon>
        <taxon>Galdieria</taxon>
    </lineage>
</organism>